<evidence type="ECO:0000259" key="1">
    <source>
        <dbReference type="Pfam" id="PF00501"/>
    </source>
</evidence>
<name>A0ABU8W9U7_9BURK</name>
<accession>A0ABU8W9U7</accession>
<protein>
    <submittedName>
        <fullName evidence="2">AMP-binding protein</fullName>
    </submittedName>
</protein>
<reference evidence="2 3" key="1">
    <citation type="submission" date="2024-03" db="EMBL/GenBank/DDBJ databases">
        <title>Novel species of the genus Variovorax.</title>
        <authorList>
            <person name="Liu Q."/>
            <person name="Xin Y.-H."/>
        </authorList>
    </citation>
    <scope>NUCLEOTIDE SEQUENCE [LARGE SCALE GENOMIC DNA]</scope>
    <source>
        <strain evidence="2 3">KACC 18501</strain>
    </source>
</reference>
<dbReference type="InterPro" id="IPR000873">
    <property type="entry name" value="AMP-dep_synth/lig_dom"/>
</dbReference>
<evidence type="ECO:0000313" key="3">
    <source>
        <dbReference type="Proteomes" id="UP001363010"/>
    </source>
</evidence>
<dbReference type="PANTHER" id="PTHR45527">
    <property type="entry name" value="NONRIBOSOMAL PEPTIDE SYNTHETASE"/>
    <property type="match status" value="1"/>
</dbReference>
<dbReference type="Pfam" id="PF00501">
    <property type="entry name" value="AMP-binding"/>
    <property type="match status" value="1"/>
</dbReference>
<dbReference type="Proteomes" id="UP001363010">
    <property type="component" value="Unassembled WGS sequence"/>
</dbReference>
<feature type="domain" description="AMP-dependent synthetase/ligase" evidence="1">
    <location>
        <begin position="28"/>
        <end position="124"/>
    </location>
</feature>
<gene>
    <name evidence="2" type="ORF">WKW80_33235</name>
</gene>
<organism evidence="2 3">
    <name type="scientific">Variovorax humicola</name>
    <dbReference type="NCBI Taxonomy" id="1769758"/>
    <lineage>
        <taxon>Bacteria</taxon>
        <taxon>Pseudomonadati</taxon>
        <taxon>Pseudomonadota</taxon>
        <taxon>Betaproteobacteria</taxon>
        <taxon>Burkholderiales</taxon>
        <taxon>Comamonadaceae</taxon>
        <taxon>Variovorax</taxon>
    </lineage>
</organism>
<sequence length="131" mass="13800">MTKPAVGAREPAQSDYNLAHAIYRHGVARPDTLTVAFEGRSLSYGQLAAQAVRVAHCLAGHRTWKGRQGKPPRVGILALRSLDACVAVAGASWAGATYVPLGPKLPEARLLKMLSVCDLSAVIATKSARGN</sequence>
<comment type="caution">
    <text evidence="2">The sequence shown here is derived from an EMBL/GenBank/DDBJ whole genome shotgun (WGS) entry which is preliminary data.</text>
</comment>
<dbReference type="RefSeq" id="WP_340367850.1">
    <property type="nucleotide sequence ID" value="NZ_JBBKZV010000042.1"/>
</dbReference>
<proteinExistence type="predicted"/>
<dbReference type="EMBL" id="JBBKZV010000042">
    <property type="protein sequence ID" value="MEJ8826814.1"/>
    <property type="molecule type" value="Genomic_DNA"/>
</dbReference>
<dbReference type="Gene3D" id="3.40.50.980">
    <property type="match status" value="1"/>
</dbReference>
<dbReference type="SUPFAM" id="SSF56801">
    <property type="entry name" value="Acetyl-CoA synthetase-like"/>
    <property type="match status" value="1"/>
</dbReference>
<keyword evidence="3" id="KW-1185">Reference proteome</keyword>
<dbReference type="PANTHER" id="PTHR45527:SF1">
    <property type="entry name" value="FATTY ACID SYNTHASE"/>
    <property type="match status" value="1"/>
</dbReference>
<evidence type="ECO:0000313" key="2">
    <source>
        <dbReference type="EMBL" id="MEJ8826814.1"/>
    </source>
</evidence>